<dbReference type="EMBL" id="JADOUA010000001">
    <property type="protein sequence ID" value="MBG6091642.1"/>
    <property type="molecule type" value="Genomic_DNA"/>
</dbReference>
<gene>
    <name evidence="1" type="ORF">IW256_005755</name>
</gene>
<organism evidence="1 2">
    <name type="scientific">Actinomadura viridis</name>
    <dbReference type="NCBI Taxonomy" id="58110"/>
    <lineage>
        <taxon>Bacteria</taxon>
        <taxon>Bacillati</taxon>
        <taxon>Actinomycetota</taxon>
        <taxon>Actinomycetes</taxon>
        <taxon>Streptosporangiales</taxon>
        <taxon>Thermomonosporaceae</taxon>
        <taxon>Actinomadura</taxon>
    </lineage>
</organism>
<sequence length="125" mass="14005">MSETLVLVFPARRVTVDDVVAWLGRLKSVTIHGEVITAEISKKHVYLVESDDEEVEEIFSHWPTHMIPDPPTAVFSMDYRSAEVAVTAVRMLAMEAHLIVDTNYRSVVPAEQLTASLLLSLLARM</sequence>
<name>A0A931DLE6_9ACTN</name>
<evidence type="ECO:0000313" key="1">
    <source>
        <dbReference type="EMBL" id="MBG6091642.1"/>
    </source>
</evidence>
<dbReference type="AlphaFoldDB" id="A0A931DLE6"/>
<accession>A0A931DLE6</accession>
<evidence type="ECO:0000313" key="2">
    <source>
        <dbReference type="Proteomes" id="UP000614047"/>
    </source>
</evidence>
<dbReference type="RefSeq" id="WP_197013933.1">
    <property type="nucleotide sequence ID" value="NZ_BAABES010000002.1"/>
</dbReference>
<protein>
    <submittedName>
        <fullName evidence="1">Uncharacterized protein</fullName>
    </submittedName>
</protein>
<comment type="caution">
    <text evidence="1">The sequence shown here is derived from an EMBL/GenBank/DDBJ whole genome shotgun (WGS) entry which is preliminary data.</text>
</comment>
<reference evidence="1" key="1">
    <citation type="submission" date="2020-11" db="EMBL/GenBank/DDBJ databases">
        <title>Sequencing the genomes of 1000 actinobacteria strains.</title>
        <authorList>
            <person name="Klenk H.-P."/>
        </authorList>
    </citation>
    <scope>NUCLEOTIDE SEQUENCE</scope>
    <source>
        <strain evidence="1">DSM 43175</strain>
    </source>
</reference>
<keyword evidence="2" id="KW-1185">Reference proteome</keyword>
<dbReference type="Proteomes" id="UP000614047">
    <property type="component" value="Unassembled WGS sequence"/>
</dbReference>
<proteinExistence type="predicted"/>